<feature type="transmembrane region" description="Helical" evidence="5">
    <location>
        <begin position="306"/>
        <end position="329"/>
    </location>
</feature>
<dbReference type="InterPro" id="IPR051533">
    <property type="entry name" value="WaaL-like"/>
</dbReference>
<feature type="transmembrane region" description="Helical" evidence="5">
    <location>
        <begin position="70"/>
        <end position="89"/>
    </location>
</feature>
<organism evidence="7 8">
    <name type="scientific">Candidatus Entotheonella gemina</name>
    <dbReference type="NCBI Taxonomy" id="1429439"/>
    <lineage>
        <taxon>Bacteria</taxon>
        <taxon>Pseudomonadati</taxon>
        <taxon>Nitrospinota/Tectimicrobiota group</taxon>
        <taxon>Candidatus Tectimicrobiota</taxon>
        <taxon>Candidatus Entotheonellia</taxon>
        <taxon>Candidatus Entotheonellales</taxon>
        <taxon>Candidatus Entotheonellaceae</taxon>
        <taxon>Candidatus Entotheonella</taxon>
    </lineage>
</organism>
<evidence type="ECO:0000256" key="2">
    <source>
        <dbReference type="ARBA" id="ARBA00022692"/>
    </source>
</evidence>
<feature type="transmembrane region" description="Helical" evidence="5">
    <location>
        <begin position="349"/>
        <end position="368"/>
    </location>
</feature>
<evidence type="ECO:0000313" key="7">
    <source>
        <dbReference type="EMBL" id="ETX06559.1"/>
    </source>
</evidence>
<keyword evidence="4 5" id="KW-0472">Membrane</keyword>
<evidence type="ECO:0000313" key="8">
    <source>
        <dbReference type="Proteomes" id="UP000019140"/>
    </source>
</evidence>
<gene>
    <name evidence="7" type="ORF">ETSY2_16405</name>
</gene>
<evidence type="ECO:0000259" key="6">
    <source>
        <dbReference type="Pfam" id="PF04932"/>
    </source>
</evidence>
<comment type="caution">
    <text evidence="7">The sequence shown here is derived from an EMBL/GenBank/DDBJ whole genome shotgun (WGS) entry which is preliminary data.</text>
</comment>
<dbReference type="PANTHER" id="PTHR37422:SF13">
    <property type="entry name" value="LIPOPOLYSACCHARIDE BIOSYNTHESIS PROTEIN PA4999-RELATED"/>
    <property type="match status" value="1"/>
</dbReference>
<feature type="transmembrane region" description="Helical" evidence="5">
    <location>
        <begin position="169"/>
        <end position="188"/>
    </location>
</feature>
<dbReference type="Proteomes" id="UP000019140">
    <property type="component" value="Unassembled WGS sequence"/>
</dbReference>
<feature type="domain" description="O-antigen ligase-related" evidence="6">
    <location>
        <begin position="180"/>
        <end position="322"/>
    </location>
</feature>
<dbReference type="GO" id="GO:0016020">
    <property type="term" value="C:membrane"/>
    <property type="evidence" value="ECO:0007669"/>
    <property type="project" value="UniProtKB-SubCell"/>
</dbReference>
<name>W4M862_9BACT</name>
<dbReference type="HOGENOM" id="CLU_555156_0_0_7"/>
<feature type="transmembrane region" description="Helical" evidence="5">
    <location>
        <begin position="101"/>
        <end position="119"/>
    </location>
</feature>
<reference evidence="7 8" key="1">
    <citation type="journal article" date="2014" name="Nature">
        <title>An environmental bacterial taxon with a large and distinct metabolic repertoire.</title>
        <authorList>
            <person name="Wilson M.C."/>
            <person name="Mori T."/>
            <person name="Ruckert C."/>
            <person name="Uria A.R."/>
            <person name="Helf M.J."/>
            <person name="Takada K."/>
            <person name="Gernert C."/>
            <person name="Steffens U.A."/>
            <person name="Heycke N."/>
            <person name="Schmitt S."/>
            <person name="Rinke C."/>
            <person name="Helfrich E.J."/>
            <person name="Brachmann A.O."/>
            <person name="Gurgui C."/>
            <person name="Wakimoto T."/>
            <person name="Kracht M."/>
            <person name="Crusemann M."/>
            <person name="Hentschel U."/>
            <person name="Abe I."/>
            <person name="Matsunaga S."/>
            <person name="Kalinowski J."/>
            <person name="Takeyama H."/>
            <person name="Piel J."/>
        </authorList>
    </citation>
    <scope>NUCLEOTIDE SEQUENCE [LARGE SCALE GENOMIC DNA]</scope>
    <source>
        <strain evidence="8">TSY2</strain>
    </source>
</reference>
<sequence>MFGGESDSVELRQLLEPTRTLLLTFMLVFLLEALVKRRVLGPLDRTEVWMIAFFISLLMSIFLQSARFNFSMRIALNAFMVPFLAYFVMRRLVRHEMHFRRLIQAIGYLVAYLIVIGLAERLSHPALLYRLGGPFRDEGVYYMVLIVGFLLTLTEALSHDASRRVQPILPSWLKWCLVCCTPIVILLTMERGNWVGFLSGTWLLGILGHRLVGESRRIVTIGLICTLIPIAIISTQMLTPEEIVEGRVGYSKSIQGRLLTWQVAIQDGLKQPLLGIGFNNLRDVLAQNIIESDDGVRSYLSTHNSYIAFLVEQGIVGLFLFLAILFSILQMGIKLYRKGRQPQDRWRGVVTIAILAAYMVPSLFASKLHTPNPWNTILIFSFFGGVSGLYSRSRGYYVRRYAVPVSSTSA</sequence>
<keyword evidence="3 5" id="KW-1133">Transmembrane helix</keyword>
<feature type="transmembrane region" description="Helical" evidence="5">
    <location>
        <begin position="47"/>
        <end position="64"/>
    </location>
</feature>
<keyword evidence="8" id="KW-1185">Reference proteome</keyword>
<dbReference type="InterPro" id="IPR007016">
    <property type="entry name" value="O-antigen_ligase-rel_domated"/>
</dbReference>
<evidence type="ECO:0000256" key="5">
    <source>
        <dbReference type="SAM" id="Phobius"/>
    </source>
</evidence>
<proteinExistence type="predicted"/>
<dbReference type="Pfam" id="PF04932">
    <property type="entry name" value="Wzy_C"/>
    <property type="match status" value="1"/>
</dbReference>
<feature type="transmembrane region" description="Helical" evidence="5">
    <location>
        <begin position="139"/>
        <end position="157"/>
    </location>
</feature>
<accession>W4M862</accession>
<comment type="subcellular location">
    <subcellularLocation>
        <location evidence="1">Membrane</location>
        <topology evidence="1">Multi-pass membrane protein</topology>
    </subcellularLocation>
</comment>
<dbReference type="EMBL" id="AZHX01000666">
    <property type="protein sequence ID" value="ETX06559.1"/>
    <property type="molecule type" value="Genomic_DNA"/>
</dbReference>
<evidence type="ECO:0000256" key="3">
    <source>
        <dbReference type="ARBA" id="ARBA00022989"/>
    </source>
</evidence>
<evidence type="ECO:0000256" key="1">
    <source>
        <dbReference type="ARBA" id="ARBA00004141"/>
    </source>
</evidence>
<feature type="transmembrane region" description="Helical" evidence="5">
    <location>
        <begin position="219"/>
        <end position="238"/>
    </location>
</feature>
<feature type="transmembrane region" description="Helical" evidence="5">
    <location>
        <begin position="20"/>
        <end position="35"/>
    </location>
</feature>
<dbReference type="PANTHER" id="PTHR37422">
    <property type="entry name" value="TEICHURONIC ACID BIOSYNTHESIS PROTEIN TUAE"/>
    <property type="match status" value="1"/>
</dbReference>
<protein>
    <recommendedName>
        <fullName evidence="6">O-antigen ligase-related domain-containing protein</fullName>
    </recommendedName>
</protein>
<dbReference type="AlphaFoldDB" id="W4M862"/>
<feature type="transmembrane region" description="Helical" evidence="5">
    <location>
        <begin position="194"/>
        <end position="212"/>
    </location>
</feature>
<keyword evidence="2 5" id="KW-0812">Transmembrane</keyword>
<evidence type="ECO:0000256" key="4">
    <source>
        <dbReference type="ARBA" id="ARBA00023136"/>
    </source>
</evidence>
<feature type="transmembrane region" description="Helical" evidence="5">
    <location>
        <begin position="374"/>
        <end position="391"/>
    </location>
</feature>